<keyword evidence="4 7" id="KW-0963">Cytoplasm</keyword>
<comment type="function">
    <text evidence="7">PPIases accelerate the folding of proteins. It catalyzes the cis-trans isomerization of proline imidic peptide bonds in oligopeptides.</text>
</comment>
<protein>
    <recommendedName>
        <fullName evidence="7">Serine/threonine-protein phosphatase 2A activator</fullName>
        <ecNumber evidence="7">5.2.1.8</ecNumber>
    </recommendedName>
    <alternativeName>
        <fullName evidence="7">Phosphotyrosyl phosphatase activator</fullName>
    </alternativeName>
</protein>
<evidence type="ECO:0000256" key="3">
    <source>
        <dbReference type="ARBA" id="ARBA00011019"/>
    </source>
</evidence>
<dbReference type="Proteomes" id="UP000198406">
    <property type="component" value="Unassembled WGS sequence"/>
</dbReference>
<evidence type="ECO:0000256" key="8">
    <source>
        <dbReference type="SAM" id="MobiDB-lite"/>
    </source>
</evidence>
<dbReference type="GO" id="GO:0008160">
    <property type="term" value="F:protein tyrosine phosphatase activator activity"/>
    <property type="evidence" value="ECO:0007669"/>
    <property type="project" value="TreeGrafter"/>
</dbReference>
<gene>
    <name evidence="9" type="ORF">FisN_1Hh143</name>
</gene>
<evidence type="ECO:0000313" key="10">
    <source>
        <dbReference type="Proteomes" id="UP000198406"/>
    </source>
</evidence>
<name>A0A1Z5JDY5_FISSO</name>
<comment type="similarity">
    <text evidence="3 7">Belongs to the PTPA-type PPIase family.</text>
</comment>
<dbReference type="EC" id="5.2.1.8" evidence="7"/>
<dbReference type="Gene3D" id="1.20.120.1150">
    <property type="match status" value="1"/>
</dbReference>
<feature type="region of interest" description="Disordered" evidence="8">
    <location>
        <begin position="346"/>
        <end position="386"/>
    </location>
</feature>
<evidence type="ECO:0000256" key="2">
    <source>
        <dbReference type="ARBA" id="ARBA00004496"/>
    </source>
</evidence>
<dbReference type="SUPFAM" id="SSF140984">
    <property type="entry name" value="PTPA-like"/>
    <property type="match status" value="1"/>
</dbReference>
<dbReference type="InParanoid" id="A0A1Z5JDY5"/>
<dbReference type="InterPro" id="IPR004327">
    <property type="entry name" value="Phstyr_phstse_ac"/>
</dbReference>
<dbReference type="FunFam" id="1.20.120.1150:FF:000002">
    <property type="entry name" value="Serine/threonine-protein phosphatase 2A activator"/>
    <property type="match status" value="1"/>
</dbReference>
<accession>A0A1Z5JDY5</accession>
<comment type="catalytic activity">
    <reaction evidence="1 7">
        <text>[protein]-peptidylproline (omega=180) = [protein]-peptidylproline (omega=0)</text>
        <dbReference type="Rhea" id="RHEA:16237"/>
        <dbReference type="Rhea" id="RHEA-COMP:10747"/>
        <dbReference type="Rhea" id="RHEA-COMP:10748"/>
        <dbReference type="ChEBI" id="CHEBI:83833"/>
        <dbReference type="ChEBI" id="CHEBI:83834"/>
        <dbReference type="EC" id="5.2.1.8"/>
    </reaction>
</comment>
<dbReference type="GO" id="GO:0005634">
    <property type="term" value="C:nucleus"/>
    <property type="evidence" value="ECO:0007669"/>
    <property type="project" value="TreeGrafter"/>
</dbReference>
<sequence length="386" mass="43081">MEHFLQSPTKAELLKVTAAMGKSCANPECSSFEYDPSSPLTGLSPAMASLHGSLAAMETWLDDFPPQQTEHIRFGNPAFREWHERLVQRSSSIAWAALQAMKSHPGHQDYGDIILSLACETGKEAAGNVLDETSLNAEDRAVVEELSAYLQAAFGHPIRLDYGTGHECSFQVFLFAICKLGGFGSTPSEPPTAHRLKAVTLSIWSAYLRVTRRLQTDYMLEPAGSHGVWGLDDYHCLPFFFGACQLEQHSDEYTPKSIHDDSVLWKEGDRFLYFGCIRYIKSLKKGVPFFESSPMLNDISHLNSWEKVASGLLRLFEGEVLKKRQVVQHFVFGDIFKANWTPSDTPRMAPEETFRTDPGLPTMARAPWATNQSSSNLPSTKAPWAK</sequence>
<evidence type="ECO:0000256" key="4">
    <source>
        <dbReference type="ARBA" id="ARBA00022490"/>
    </source>
</evidence>
<evidence type="ECO:0000256" key="7">
    <source>
        <dbReference type="RuleBase" id="RU361210"/>
    </source>
</evidence>
<dbReference type="PIRSF" id="PIRSF016325">
    <property type="entry name" value="Phstyr_phstse_ac"/>
    <property type="match status" value="1"/>
</dbReference>
<dbReference type="Pfam" id="PF03095">
    <property type="entry name" value="PTPA"/>
    <property type="match status" value="1"/>
</dbReference>
<dbReference type="GO" id="GO:0007052">
    <property type="term" value="P:mitotic spindle organization"/>
    <property type="evidence" value="ECO:0007669"/>
    <property type="project" value="TreeGrafter"/>
</dbReference>
<organism evidence="9 10">
    <name type="scientific">Fistulifera solaris</name>
    <name type="common">Oleaginous diatom</name>
    <dbReference type="NCBI Taxonomy" id="1519565"/>
    <lineage>
        <taxon>Eukaryota</taxon>
        <taxon>Sar</taxon>
        <taxon>Stramenopiles</taxon>
        <taxon>Ochrophyta</taxon>
        <taxon>Bacillariophyta</taxon>
        <taxon>Bacillariophyceae</taxon>
        <taxon>Bacillariophycidae</taxon>
        <taxon>Naviculales</taxon>
        <taxon>Naviculaceae</taxon>
        <taxon>Fistulifera</taxon>
    </lineage>
</organism>
<reference evidence="9 10" key="1">
    <citation type="journal article" date="2015" name="Plant Cell">
        <title>Oil accumulation by the oleaginous diatom Fistulifera solaris as revealed by the genome and transcriptome.</title>
        <authorList>
            <person name="Tanaka T."/>
            <person name="Maeda Y."/>
            <person name="Veluchamy A."/>
            <person name="Tanaka M."/>
            <person name="Abida H."/>
            <person name="Marechal E."/>
            <person name="Bowler C."/>
            <person name="Muto M."/>
            <person name="Sunaga Y."/>
            <person name="Tanaka M."/>
            <person name="Yoshino T."/>
            <person name="Taniguchi T."/>
            <person name="Fukuda Y."/>
            <person name="Nemoto M."/>
            <person name="Matsumoto M."/>
            <person name="Wong P.S."/>
            <person name="Aburatani S."/>
            <person name="Fujibuchi W."/>
        </authorList>
    </citation>
    <scope>NUCLEOTIDE SEQUENCE [LARGE SCALE GENOMIC DNA]</scope>
    <source>
        <strain evidence="9 10">JPCC DA0580</strain>
    </source>
</reference>
<evidence type="ECO:0000256" key="1">
    <source>
        <dbReference type="ARBA" id="ARBA00000971"/>
    </source>
</evidence>
<dbReference type="GO" id="GO:0003755">
    <property type="term" value="F:peptidyl-prolyl cis-trans isomerase activity"/>
    <property type="evidence" value="ECO:0007669"/>
    <property type="project" value="UniProtKB-KW"/>
</dbReference>
<dbReference type="EMBL" id="BDSP01000050">
    <property type="protein sequence ID" value="GAX12214.1"/>
    <property type="molecule type" value="Genomic_DNA"/>
</dbReference>
<comment type="subcellular location">
    <subcellularLocation>
        <location evidence="2 7">Cytoplasm</location>
    </subcellularLocation>
</comment>
<dbReference type="GO" id="GO:0005737">
    <property type="term" value="C:cytoplasm"/>
    <property type="evidence" value="ECO:0007669"/>
    <property type="project" value="UniProtKB-SubCell"/>
</dbReference>
<dbReference type="AlphaFoldDB" id="A0A1Z5JDY5"/>
<dbReference type="PANTHER" id="PTHR10012">
    <property type="entry name" value="SERINE/THREONINE-PROTEIN PHOSPHATASE 2A REGULATORY SUBUNIT B"/>
    <property type="match status" value="1"/>
</dbReference>
<keyword evidence="5 7" id="KW-0697">Rotamase</keyword>
<dbReference type="PANTHER" id="PTHR10012:SF0">
    <property type="entry name" value="SERINE_THREONINE-PROTEIN PHOSPHATASE 2A ACTIVATOR"/>
    <property type="match status" value="1"/>
</dbReference>
<proteinExistence type="inferred from homology"/>
<dbReference type="GO" id="GO:0000159">
    <property type="term" value="C:protein phosphatase type 2A complex"/>
    <property type="evidence" value="ECO:0007669"/>
    <property type="project" value="TreeGrafter"/>
</dbReference>
<dbReference type="InterPro" id="IPR037218">
    <property type="entry name" value="PTPA_sf"/>
</dbReference>
<evidence type="ECO:0000256" key="5">
    <source>
        <dbReference type="ARBA" id="ARBA00023110"/>
    </source>
</evidence>
<dbReference type="OrthoDB" id="16120at2759"/>
<evidence type="ECO:0000256" key="6">
    <source>
        <dbReference type="ARBA" id="ARBA00023235"/>
    </source>
</evidence>
<evidence type="ECO:0000313" key="9">
    <source>
        <dbReference type="EMBL" id="GAX12214.1"/>
    </source>
</evidence>
<dbReference type="InterPro" id="IPR043170">
    <property type="entry name" value="PTPA_C_lid"/>
</dbReference>
<keyword evidence="10" id="KW-1185">Reference proteome</keyword>
<comment type="caution">
    <text evidence="9">The sequence shown here is derived from an EMBL/GenBank/DDBJ whole genome shotgun (WGS) entry which is preliminary data.</text>
</comment>
<keyword evidence="6 7" id="KW-0413">Isomerase</keyword>
<feature type="compositionally biased region" description="Polar residues" evidence="8">
    <location>
        <begin position="369"/>
        <end position="379"/>
    </location>
</feature>